<dbReference type="Proteomes" id="UP000335636">
    <property type="component" value="Unassembled WGS sequence"/>
</dbReference>
<evidence type="ECO:0000256" key="2">
    <source>
        <dbReference type="SAM" id="SignalP"/>
    </source>
</evidence>
<feature type="region of interest" description="Disordered" evidence="1">
    <location>
        <begin position="73"/>
        <end position="95"/>
    </location>
</feature>
<reference evidence="3" key="1">
    <citation type="submission" date="2019-04" db="EMBL/GenBank/DDBJ databases">
        <authorList>
            <person name="Alioto T."/>
            <person name="Alioto T."/>
        </authorList>
    </citation>
    <scope>NUCLEOTIDE SEQUENCE [LARGE SCALE GENOMIC DNA]</scope>
</reference>
<comment type="caution">
    <text evidence="3">The sequence shown here is derived from an EMBL/GenBank/DDBJ whole genome shotgun (WGS) entry which is preliminary data.</text>
</comment>
<protein>
    <submittedName>
        <fullName evidence="3">Uncharacterized protein</fullName>
    </submittedName>
</protein>
<evidence type="ECO:0000313" key="4">
    <source>
        <dbReference type="Proteomes" id="UP000335636"/>
    </source>
</evidence>
<feature type="chain" id="PRO_5022861789" evidence="2">
    <location>
        <begin position="16"/>
        <end position="125"/>
    </location>
</feature>
<dbReference type="AlphaFoldDB" id="A0A5E4DAY9"/>
<dbReference type="EMBL" id="CABDUW010007073">
    <property type="protein sequence ID" value="VTJ91248.1"/>
    <property type="molecule type" value="Genomic_DNA"/>
</dbReference>
<keyword evidence="4" id="KW-1185">Reference proteome</keyword>
<gene>
    <name evidence="3" type="ORF">MONAX_5E029121</name>
</gene>
<proteinExistence type="predicted"/>
<feature type="non-terminal residue" evidence="3">
    <location>
        <position position="1"/>
    </location>
</feature>
<evidence type="ECO:0000313" key="3">
    <source>
        <dbReference type="EMBL" id="VTJ91248.1"/>
    </source>
</evidence>
<keyword evidence="2" id="KW-0732">Signal</keyword>
<organism evidence="3 4">
    <name type="scientific">Marmota monax</name>
    <name type="common">Woodchuck</name>
    <dbReference type="NCBI Taxonomy" id="9995"/>
    <lineage>
        <taxon>Eukaryota</taxon>
        <taxon>Metazoa</taxon>
        <taxon>Chordata</taxon>
        <taxon>Craniata</taxon>
        <taxon>Vertebrata</taxon>
        <taxon>Euteleostomi</taxon>
        <taxon>Mammalia</taxon>
        <taxon>Eutheria</taxon>
        <taxon>Euarchontoglires</taxon>
        <taxon>Glires</taxon>
        <taxon>Rodentia</taxon>
        <taxon>Sciuromorpha</taxon>
        <taxon>Sciuridae</taxon>
        <taxon>Xerinae</taxon>
        <taxon>Marmotini</taxon>
        <taxon>Marmota</taxon>
    </lineage>
</organism>
<evidence type="ECO:0000256" key="1">
    <source>
        <dbReference type="SAM" id="MobiDB-lite"/>
    </source>
</evidence>
<feature type="signal peptide" evidence="2">
    <location>
        <begin position="1"/>
        <end position="15"/>
    </location>
</feature>
<sequence length="125" mass="13385">LLLCVSASLVVSLQAEMALRSWDSSKAAPGKSEAQVHQIAAESVWGQCGPGKPVESWKLRAAPQVKHRLEKLGSLPLSESRSAQGQKGPAQRVGRLEEGVRASCYRLTQPTGLAPTGLELPSKFR</sequence>
<accession>A0A5E4DAY9</accession>
<name>A0A5E4DAY9_MARMO</name>